<dbReference type="GO" id="GO:0016788">
    <property type="term" value="F:hydrolase activity, acting on ester bonds"/>
    <property type="evidence" value="ECO:0007669"/>
    <property type="project" value="UniProtKB-ARBA"/>
</dbReference>
<dbReference type="Pfam" id="PF03629">
    <property type="entry name" value="SASA"/>
    <property type="match status" value="1"/>
</dbReference>
<organism evidence="4 5">
    <name type="scientific">Pedobacter africanus</name>
    <dbReference type="NCBI Taxonomy" id="151894"/>
    <lineage>
        <taxon>Bacteria</taxon>
        <taxon>Pseudomonadati</taxon>
        <taxon>Bacteroidota</taxon>
        <taxon>Sphingobacteriia</taxon>
        <taxon>Sphingobacteriales</taxon>
        <taxon>Sphingobacteriaceae</taxon>
        <taxon>Pedobacter</taxon>
    </lineage>
</organism>
<evidence type="ECO:0000259" key="3">
    <source>
        <dbReference type="Pfam" id="PF03629"/>
    </source>
</evidence>
<dbReference type="AlphaFoldDB" id="A0A1W2DCC1"/>
<dbReference type="Gene3D" id="3.40.50.1110">
    <property type="entry name" value="SGNH hydrolase"/>
    <property type="match status" value="1"/>
</dbReference>
<dbReference type="EMBL" id="FWXT01000003">
    <property type="protein sequence ID" value="SMC95120.1"/>
    <property type="molecule type" value="Genomic_DNA"/>
</dbReference>
<reference evidence="5" key="1">
    <citation type="submission" date="2017-04" db="EMBL/GenBank/DDBJ databases">
        <authorList>
            <person name="Varghese N."/>
            <person name="Submissions S."/>
        </authorList>
    </citation>
    <scope>NUCLEOTIDE SEQUENCE [LARGE SCALE GENOMIC DNA]</scope>
    <source>
        <strain evidence="5">DSM 12126</strain>
    </source>
</reference>
<dbReference type="InterPro" id="IPR036514">
    <property type="entry name" value="SGNH_hydro_sf"/>
</dbReference>
<dbReference type="PANTHER" id="PTHR31988:SF19">
    <property type="entry name" value="9-O-ACETYL-N-ACETYLNEURAMINIC ACID DEACETYLASE-RELATED"/>
    <property type="match status" value="1"/>
</dbReference>
<keyword evidence="2" id="KW-0732">Signal</keyword>
<accession>A0A1W2DCC1</accession>
<dbReference type="RefSeq" id="WP_084240393.1">
    <property type="nucleotide sequence ID" value="NZ_FWXT01000003.1"/>
</dbReference>
<dbReference type="InterPro" id="IPR052940">
    <property type="entry name" value="Carb_Esterase_6"/>
</dbReference>
<proteinExistence type="predicted"/>
<feature type="signal peptide" evidence="2">
    <location>
        <begin position="1"/>
        <end position="20"/>
    </location>
</feature>
<evidence type="ECO:0000313" key="5">
    <source>
        <dbReference type="Proteomes" id="UP000192756"/>
    </source>
</evidence>
<keyword evidence="5" id="KW-1185">Reference proteome</keyword>
<evidence type="ECO:0000256" key="1">
    <source>
        <dbReference type="ARBA" id="ARBA00022801"/>
    </source>
</evidence>
<dbReference type="PANTHER" id="PTHR31988">
    <property type="entry name" value="ESTERASE, PUTATIVE (DUF303)-RELATED"/>
    <property type="match status" value="1"/>
</dbReference>
<feature type="chain" id="PRO_5013320611" description="Sialate O-acetylesterase domain-containing protein" evidence="2">
    <location>
        <begin position="21"/>
        <end position="260"/>
    </location>
</feature>
<sequence>MRFVFLLFLVSLCCVFNSLGQQSPDKADPDFHLYLLIGQSNMAGRGKIDSDGKQINPRILMLNKNGDWVMATDPLHFDRPAMVGVGPGLSFAQHMLGKNKKIRIGLIPCAVGGSSIEVWQAGKEYLKDHPYDDAIKRAKIAMQYGVLKGIVWHQGEADSNEEKAGRYIANLKKLIADLRKDLLASDVPFVAGELGQYRENYKLINAVLKDLADEVPNSGLATSEGLVHKGDGTHLDTPSARELGKRFAVVMLRLQKNRKK</sequence>
<evidence type="ECO:0000256" key="2">
    <source>
        <dbReference type="SAM" id="SignalP"/>
    </source>
</evidence>
<dbReference type="Proteomes" id="UP000192756">
    <property type="component" value="Unassembled WGS sequence"/>
</dbReference>
<feature type="domain" description="Sialate O-acetylesterase" evidence="3">
    <location>
        <begin position="31"/>
        <end position="252"/>
    </location>
</feature>
<dbReference type="InterPro" id="IPR005181">
    <property type="entry name" value="SASA"/>
</dbReference>
<protein>
    <recommendedName>
        <fullName evidence="3">Sialate O-acetylesterase domain-containing protein</fullName>
    </recommendedName>
</protein>
<dbReference type="SUPFAM" id="SSF52266">
    <property type="entry name" value="SGNH hydrolase"/>
    <property type="match status" value="1"/>
</dbReference>
<dbReference type="OrthoDB" id="9795554at2"/>
<keyword evidence="1" id="KW-0378">Hydrolase</keyword>
<name>A0A1W2DCC1_9SPHI</name>
<dbReference type="STRING" id="151894.SAMN04488524_3599"/>
<gene>
    <name evidence="4" type="ORF">SAMN04488524_3599</name>
</gene>
<evidence type="ECO:0000313" key="4">
    <source>
        <dbReference type="EMBL" id="SMC95120.1"/>
    </source>
</evidence>